<dbReference type="RefSeq" id="WP_046151978.1">
    <property type="nucleotide sequence ID" value="NZ_CADFGU010000001.1"/>
</dbReference>
<dbReference type="SUPFAM" id="SSF56024">
    <property type="entry name" value="Phospholipase D/nuclease"/>
    <property type="match status" value="2"/>
</dbReference>
<evidence type="ECO:0000313" key="4">
    <source>
        <dbReference type="EMBL" id="KKB65397.1"/>
    </source>
</evidence>
<comment type="similarity">
    <text evidence="1">Belongs to the phospholipase D family. Cardiolipin synthase subfamily. ClsB sub-subfamily.</text>
</comment>
<keyword evidence="1" id="KW-0594">Phospholipid biosynthesis</keyword>
<comment type="function">
    <text evidence="1">Catalyzes the phosphatidyl group transfer from one phosphatidylglycerol molecule to another to form cardiolipin (CL) (diphosphatidylglycerol) and glycerol.</text>
</comment>
<evidence type="ECO:0000256" key="1">
    <source>
        <dbReference type="HAMAP-Rule" id="MF_01917"/>
    </source>
</evidence>
<organism evidence="4 5">
    <name type="scientific">Robbsia andropogonis</name>
    <dbReference type="NCBI Taxonomy" id="28092"/>
    <lineage>
        <taxon>Bacteria</taxon>
        <taxon>Pseudomonadati</taxon>
        <taxon>Pseudomonadota</taxon>
        <taxon>Betaproteobacteria</taxon>
        <taxon>Burkholderiales</taxon>
        <taxon>Burkholderiaceae</taxon>
        <taxon>Robbsia</taxon>
    </lineage>
</organism>
<feature type="active site" evidence="1">
    <location>
        <position position="123"/>
    </location>
</feature>
<dbReference type="CDD" id="cd09159">
    <property type="entry name" value="PLDc_ybhO_like_2"/>
    <property type="match status" value="1"/>
</dbReference>
<feature type="region of interest" description="Disordered" evidence="2">
    <location>
        <begin position="222"/>
        <end position="241"/>
    </location>
</feature>
<keyword evidence="1" id="KW-0444">Lipid biosynthesis</keyword>
<accession>A0A0F5K785</accession>
<name>A0A0F5K785_9BURK</name>
<comment type="catalytic activity">
    <reaction evidence="1">
        <text>2 a 1,2-diacyl-sn-glycero-3-phospho-(1'-sn-glycerol) = a cardiolipin + glycerol</text>
        <dbReference type="Rhea" id="RHEA:31451"/>
        <dbReference type="ChEBI" id="CHEBI:17754"/>
        <dbReference type="ChEBI" id="CHEBI:62237"/>
        <dbReference type="ChEBI" id="CHEBI:64716"/>
    </reaction>
</comment>
<feature type="domain" description="PLD phosphodiesterase" evidence="3">
    <location>
        <begin position="370"/>
        <end position="397"/>
    </location>
</feature>
<dbReference type="PATRIC" id="fig|28092.6.peg.140"/>
<comment type="subcellular location">
    <subcellularLocation>
        <location evidence="1">Cell membrane</location>
        <topology evidence="1">Peripheral membrane protein</topology>
    </subcellularLocation>
</comment>
<comment type="caution">
    <text evidence="4">The sequence shown here is derived from an EMBL/GenBank/DDBJ whole genome shotgun (WGS) entry which is preliminary data.</text>
</comment>
<dbReference type="CDD" id="cd09110">
    <property type="entry name" value="PLDc_CLS_1"/>
    <property type="match status" value="1"/>
</dbReference>
<feature type="active site" evidence="1">
    <location>
        <position position="125"/>
    </location>
</feature>
<proteinExistence type="inferred from homology"/>
<dbReference type="HAMAP" id="MF_01917">
    <property type="entry name" value="Cardiolipin_synth_ClsB"/>
    <property type="match status" value="1"/>
</dbReference>
<dbReference type="PIRSF" id="PIRSF000850">
    <property type="entry name" value="Phospholipase_D_PSS"/>
    <property type="match status" value="1"/>
</dbReference>
<evidence type="ECO:0000259" key="3">
    <source>
        <dbReference type="PROSITE" id="PS50035"/>
    </source>
</evidence>
<dbReference type="GO" id="GO:0032049">
    <property type="term" value="P:cardiolipin biosynthetic process"/>
    <property type="evidence" value="ECO:0007669"/>
    <property type="project" value="InterPro"/>
</dbReference>
<dbReference type="PANTHER" id="PTHR21248">
    <property type="entry name" value="CARDIOLIPIN SYNTHASE"/>
    <property type="match status" value="1"/>
</dbReference>
<keyword evidence="1" id="KW-1003">Cell membrane</keyword>
<feature type="active site" evidence="1">
    <location>
        <position position="382"/>
    </location>
</feature>
<dbReference type="EMBL" id="LAQU01000001">
    <property type="protein sequence ID" value="KKB65397.1"/>
    <property type="molecule type" value="Genomic_DNA"/>
</dbReference>
<keyword evidence="1" id="KW-0808">Transferase</keyword>
<feature type="active site" evidence="1">
    <location>
        <position position="377"/>
    </location>
</feature>
<reference evidence="4 5" key="1">
    <citation type="submission" date="2015-03" db="EMBL/GenBank/DDBJ databases">
        <title>Draft Genome Sequence of Burkholderia andropogonis type strain ICMP2807, isolated from Sorghum bicolor.</title>
        <authorList>
            <person name="Lopes-Santos L."/>
            <person name="Castro D.B."/>
            <person name="Ottoboni L.M."/>
            <person name="Park D."/>
            <person name="Weirc B.S."/>
            <person name="Destefano S.A."/>
        </authorList>
    </citation>
    <scope>NUCLEOTIDE SEQUENCE [LARGE SCALE GENOMIC DNA]</scope>
    <source>
        <strain evidence="4 5">ICMP2807</strain>
    </source>
</reference>
<dbReference type="InterPro" id="IPR025202">
    <property type="entry name" value="PLD-like_dom"/>
</dbReference>
<dbReference type="Gene3D" id="3.30.870.10">
    <property type="entry name" value="Endonuclease Chain A"/>
    <property type="match status" value="2"/>
</dbReference>
<gene>
    <name evidence="1" type="primary">clsB</name>
    <name evidence="4" type="ORF">WM40_00620</name>
</gene>
<keyword evidence="1" id="KW-1208">Phospholipid metabolism</keyword>
<dbReference type="InterPro" id="IPR030872">
    <property type="entry name" value="Cardiolipin_synth_ClsB"/>
</dbReference>
<dbReference type="PROSITE" id="PS50035">
    <property type="entry name" value="PLD"/>
    <property type="match status" value="2"/>
</dbReference>
<dbReference type="GO" id="GO:0008808">
    <property type="term" value="F:cardiolipin synthase activity"/>
    <property type="evidence" value="ECO:0007669"/>
    <property type="project" value="InterPro"/>
</dbReference>
<dbReference type="STRING" id="28092.WM40_00620"/>
<dbReference type="PANTHER" id="PTHR21248:SF22">
    <property type="entry name" value="PHOSPHOLIPASE D"/>
    <property type="match status" value="1"/>
</dbReference>
<dbReference type="Proteomes" id="UP000033618">
    <property type="component" value="Unassembled WGS sequence"/>
</dbReference>
<sequence>MSRTRRLHGTWRSWRATRLTFLDCPGATLLSGGTMLFPAMIQAIDDAHETVRLETYIYCHDDAGRAISAALERAARRGVMVQVITDGVGTAALPLIAAWPAQGIRHRIFNPHWFGAMGVARDHRKLCVVDQRVAFVGGINIVDDWMNEGMRLDAPRWDFAVALRGPVVRDVTLAFDVQWHRVDPARQQGSLWQRLRAAMASQRDRRHLRRELRRERALLSASAQVSSPLPGAAEGTAEDSAQRMVNHGARVDDTSATHTDAHLAHGEGGRPTASTHAAQVAFVARDNLLNRRAIERAYLQAIRQARRQVVLATPYFTPGRRLRRALTQAAQRGVDVRLLIGRKEFRLLDWAVPALYGGFLKAGVRVAEYDQALLHGKVAVVDDVWATVGSSNLDALSLFLNHEANVVLMHDALAVTLREAIEKAFDASRQIDPGRFAARGWMTRLLNGTAYLAYRFMMRLLTAGRFE</sequence>
<keyword evidence="1" id="KW-0443">Lipid metabolism</keyword>
<keyword evidence="5" id="KW-1185">Reference proteome</keyword>
<feature type="active site" evidence="1">
    <location>
        <position position="130"/>
    </location>
</feature>
<evidence type="ECO:0000313" key="5">
    <source>
        <dbReference type="Proteomes" id="UP000033618"/>
    </source>
</evidence>
<dbReference type="GO" id="GO:0005886">
    <property type="term" value="C:plasma membrane"/>
    <property type="evidence" value="ECO:0007669"/>
    <property type="project" value="UniProtKB-SubCell"/>
</dbReference>
<protein>
    <recommendedName>
        <fullName evidence="1">Cardiolipin synthase B</fullName>
        <shortName evidence="1">CL synthase</shortName>
        <ecNumber evidence="1">2.7.8.-</ecNumber>
    </recommendedName>
</protein>
<dbReference type="SMART" id="SM00155">
    <property type="entry name" value="PLDc"/>
    <property type="match status" value="2"/>
</dbReference>
<dbReference type="Pfam" id="PF13091">
    <property type="entry name" value="PLDc_2"/>
    <property type="match status" value="2"/>
</dbReference>
<dbReference type="InterPro" id="IPR001736">
    <property type="entry name" value="PLipase_D/transphosphatidylase"/>
</dbReference>
<evidence type="ECO:0000256" key="2">
    <source>
        <dbReference type="SAM" id="MobiDB-lite"/>
    </source>
</evidence>
<dbReference type="EC" id="2.7.8.-" evidence="1"/>
<keyword evidence="1" id="KW-0472">Membrane</keyword>
<feature type="active site" evidence="1">
    <location>
        <position position="375"/>
    </location>
</feature>
<feature type="domain" description="PLD phosphodiesterase" evidence="3">
    <location>
        <begin position="118"/>
        <end position="145"/>
    </location>
</feature>
<dbReference type="AlphaFoldDB" id="A0A0F5K785"/>